<evidence type="ECO:0000256" key="4">
    <source>
        <dbReference type="ARBA" id="ARBA00022692"/>
    </source>
</evidence>
<sequence>MTDYTPELDAFTLYHLEQEEEAIDSIPDAGGALPALGHAVSGSIGAALSRVIIYPLELIITRLQAKRRKSSPDGDNGDTDDVEDGSIVAEAVKIYKDGGFSAFYVSLLPDTAKTVLDSFLFFLAYNFLQQSRQRAHVAQGVSSNPKRLSVAEQLLIGMGAGAFSRLFTTPLQTVVTRQQATKNSNSIAANMSTLQTAKQIRQDSGLSAFWAGYPYSLILTLNPSLTFILHNFLLRVTVPRSKRENPPARATFLIAAVAKALASLVTYPVALAKTRAQLGLSRDSKRADPKKEKSPELTTRYNQLLRVLSYPGLNVFAAIYEIIIEEGPSGLYKGVSGELLKSFLGHGLTMATKARIHSLVIQSYFFLLRIFRRLPVEKAGEKLKDDAVDVAKRVVDVGKTAVDKVKPGTEVLSDKIEELGDILEEVLRGKE</sequence>
<comment type="subcellular location">
    <subcellularLocation>
        <location evidence="1">Membrane</location>
        <topology evidence="1">Multi-pass membrane protein</topology>
    </subcellularLocation>
</comment>
<dbReference type="GeneID" id="54418838"/>
<proteinExistence type="inferred from homology"/>
<dbReference type="PROSITE" id="PS50920">
    <property type="entry name" value="SOLCAR"/>
    <property type="match status" value="3"/>
</dbReference>
<keyword evidence="6" id="KW-0496">Mitochondrion</keyword>
<reference evidence="13" key="3">
    <citation type="submission" date="2025-04" db="UniProtKB">
        <authorList>
            <consortium name="RefSeq"/>
        </authorList>
    </citation>
    <scope>IDENTIFICATION</scope>
    <source>
        <strain evidence="13">CBS 781.70</strain>
    </source>
</reference>
<reference evidence="11 13" key="1">
    <citation type="submission" date="2020-01" db="EMBL/GenBank/DDBJ databases">
        <authorList>
            <consortium name="DOE Joint Genome Institute"/>
            <person name="Haridas S."/>
            <person name="Albert R."/>
            <person name="Binder M."/>
            <person name="Bloem J."/>
            <person name="Labutti K."/>
            <person name="Salamov A."/>
            <person name="Andreopoulos B."/>
            <person name="Baker S.E."/>
            <person name="Barry K."/>
            <person name="Bills G."/>
            <person name="Bluhm B.H."/>
            <person name="Cannon C."/>
            <person name="Castanera R."/>
            <person name="Culley D.E."/>
            <person name="Daum C."/>
            <person name="Ezra D."/>
            <person name="Gonzalez J.B."/>
            <person name="Henrissat B."/>
            <person name="Kuo A."/>
            <person name="Liang C."/>
            <person name="Lipzen A."/>
            <person name="Lutzoni F."/>
            <person name="Magnuson J."/>
            <person name="Mondo S."/>
            <person name="Nolan M."/>
            <person name="Ohm R."/>
            <person name="Pangilinan J."/>
            <person name="Park H.-J."/>
            <person name="Ramirez L."/>
            <person name="Alfaro M."/>
            <person name="Sun H."/>
            <person name="Tritt A."/>
            <person name="Yoshinaga Y."/>
            <person name="Zwiers L.-H."/>
            <person name="Turgeon B.G."/>
            <person name="Goodwin S.B."/>
            <person name="Spatafora J.W."/>
            <person name="Crous P.W."/>
            <person name="Grigoriev I.V."/>
        </authorList>
    </citation>
    <scope>NUCLEOTIDE SEQUENCE</scope>
    <source>
        <strain evidence="11 13">CBS 781.70</strain>
    </source>
</reference>
<evidence type="ECO:0000256" key="1">
    <source>
        <dbReference type="ARBA" id="ARBA00004141"/>
    </source>
</evidence>
<evidence type="ECO:0000256" key="2">
    <source>
        <dbReference type="ARBA" id="ARBA00006375"/>
    </source>
</evidence>
<keyword evidence="6" id="KW-0999">Mitochondrion inner membrane</keyword>
<keyword evidence="8 9" id="KW-0472">Membrane</keyword>
<dbReference type="GO" id="GO:0015217">
    <property type="term" value="F:ADP transmembrane transporter activity"/>
    <property type="evidence" value="ECO:0007669"/>
    <property type="project" value="TreeGrafter"/>
</dbReference>
<feature type="repeat" description="Solcar" evidence="9">
    <location>
        <begin position="33"/>
        <end position="131"/>
    </location>
</feature>
<dbReference type="InterPro" id="IPR052217">
    <property type="entry name" value="Mito/Peroxisomal_Carrier"/>
</dbReference>
<evidence type="ECO:0000256" key="10">
    <source>
        <dbReference type="RuleBase" id="RU000488"/>
    </source>
</evidence>
<dbReference type="Gene3D" id="1.50.40.10">
    <property type="entry name" value="Mitochondrial carrier domain"/>
    <property type="match status" value="1"/>
</dbReference>
<evidence type="ECO:0000256" key="5">
    <source>
        <dbReference type="ARBA" id="ARBA00022737"/>
    </source>
</evidence>
<keyword evidence="12" id="KW-1185">Reference proteome</keyword>
<evidence type="ECO:0000256" key="6">
    <source>
        <dbReference type="ARBA" id="ARBA00022792"/>
    </source>
</evidence>
<dbReference type="GO" id="GO:0016020">
    <property type="term" value="C:membrane"/>
    <property type="evidence" value="ECO:0007669"/>
    <property type="project" value="UniProtKB-SubCell"/>
</dbReference>
<evidence type="ECO:0000256" key="3">
    <source>
        <dbReference type="ARBA" id="ARBA00022448"/>
    </source>
</evidence>
<keyword evidence="3 10" id="KW-0813">Transport</keyword>
<evidence type="ECO:0000313" key="12">
    <source>
        <dbReference type="Proteomes" id="UP000504638"/>
    </source>
</evidence>
<feature type="repeat" description="Solcar" evidence="9">
    <location>
        <begin position="246"/>
        <end position="359"/>
    </location>
</feature>
<dbReference type="InterPro" id="IPR018108">
    <property type="entry name" value="MCP_transmembrane"/>
</dbReference>
<evidence type="ECO:0000313" key="13">
    <source>
        <dbReference type="RefSeq" id="XP_033530976.1"/>
    </source>
</evidence>
<organism evidence="11">
    <name type="scientific">Eremomyces bilateralis CBS 781.70</name>
    <dbReference type="NCBI Taxonomy" id="1392243"/>
    <lineage>
        <taxon>Eukaryota</taxon>
        <taxon>Fungi</taxon>
        <taxon>Dikarya</taxon>
        <taxon>Ascomycota</taxon>
        <taxon>Pezizomycotina</taxon>
        <taxon>Dothideomycetes</taxon>
        <taxon>Dothideomycetes incertae sedis</taxon>
        <taxon>Eremomycetales</taxon>
        <taxon>Eremomycetaceae</taxon>
        <taxon>Eremomyces</taxon>
    </lineage>
</organism>
<dbReference type="AlphaFoldDB" id="A0A6G1FTY0"/>
<evidence type="ECO:0000256" key="9">
    <source>
        <dbReference type="PROSITE-ProRule" id="PRU00282"/>
    </source>
</evidence>
<keyword evidence="5" id="KW-0677">Repeat</keyword>
<dbReference type="PANTHER" id="PTHR45939">
    <property type="entry name" value="PEROXISOMAL MEMBRANE PROTEIN PMP34-RELATED"/>
    <property type="match status" value="1"/>
</dbReference>
<protein>
    <submittedName>
        <fullName evidence="11 13">Mitochondrial carrier</fullName>
    </submittedName>
</protein>
<name>A0A6G1FTY0_9PEZI</name>
<dbReference type="PANTHER" id="PTHR45939:SF2">
    <property type="entry name" value="CARRIER PROTEIN, PUTATIVE (AFU_ORTHOLOGUE AFUA_2G13870)-RELATED"/>
    <property type="match status" value="1"/>
</dbReference>
<keyword evidence="4 9" id="KW-0812">Transmembrane</keyword>
<dbReference type="OrthoDB" id="18574at2759"/>
<dbReference type="RefSeq" id="XP_033530976.1">
    <property type="nucleotide sequence ID" value="XM_033678268.1"/>
</dbReference>
<evidence type="ECO:0000256" key="8">
    <source>
        <dbReference type="ARBA" id="ARBA00023136"/>
    </source>
</evidence>
<dbReference type="Proteomes" id="UP000504638">
    <property type="component" value="Unplaced"/>
</dbReference>
<dbReference type="InterPro" id="IPR023395">
    <property type="entry name" value="MCP_dom_sf"/>
</dbReference>
<dbReference type="Pfam" id="PF00153">
    <property type="entry name" value="Mito_carr"/>
    <property type="match status" value="3"/>
</dbReference>
<feature type="repeat" description="Solcar" evidence="9">
    <location>
        <begin position="148"/>
        <end position="236"/>
    </location>
</feature>
<evidence type="ECO:0000256" key="7">
    <source>
        <dbReference type="ARBA" id="ARBA00022989"/>
    </source>
</evidence>
<accession>A0A6G1FTY0</accession>
<dbReference type="EMBL" id="ML975173">
    <property type="protein sequence ID" value="KAF1809345.1"/>
    <property type="molecule type" value="Genomic_DNA"/>
</dbReference>
<gene>
    <name evidence="11 13" type="ORF">P152DRAFT_452031</name>
</gene>
<comment type="similarity">
    <text evidence="2 10">Belongs to the mitochondrial carrier (TC 2.A.29) family.</text>
</comment>
<keyword evidence="7" id="KW-1133">Transmembrane helix</keyword>
<evidence type="ECO:0000313" key="11">
    <source>
        <dbReference type="EMBL" id="KAF1809345.1"/>
    </source>
</evidence>
<reference evidence="13" key="2">
    <citation type="submission" date="2020-04" db="EMBL/GenBank/DDBJ databases">
        <authorList>
            <consortium name="NCBI Genome Project"/>
        </authorList>
    </citation>
    <scope>NUCLEOTIDE SEQUENCE</scope>
    <source>
        <strain evidence="13">CBS 781.70</strain>
    </source>
</reference>
<dbReference type="SUPFAM" id="SSF103506">
    <property type="entry name" value="Mitochondrial carrier"/>
    <property type="match status" value="1"/>
</dbReference>